<dbReference type="EMBL" id="VLLC01000006">
    <property type="protein sequence ID" value="TWI74189.1"/>
    <property type="molecule type" value="Genomic_DNA"/>
</dbReference>
<evidence type="ECO:0000313" key="1">
    <source>
        <dbReference type="EMBL" id="TWI74189.1"/>
    </source>
</evidence>
<keyword evidence="2" id="KW-1185">Reference proteome</keyword>
<name>A0A562RYK8_9BACT</name>
<dbReference type="Proteomes" id="UP000318307">
    <property type="component" value="Unassembled WGS sequence"/>
</dbReference>
<organism evidence="1 2">
    <name type="scientific">Desulfobotulus alkaliphilus</name>
    <dbReference type="NCBI Taxonomy" id="622671"/>
    <lineage>
        <taxon>Bacteria</taxon>
        <taxon>Pseudomonadati</taxon>
        <taxon>Thermodesulfobacteriota</taxon>
        <taxon>Desulfobacteria</taxon>
        <taxon>Desulfobacterales</taxon>
        <taxon>Desulfobacteraceae</taxon>
        <taxon>Desulfobotulus</taxon>
    </lineage>
</organism>
<accession>A0A562RYK8</accession>
<comment type="caution">
    <text evidence="1">The sequence shown here is derived from an EMBL/GenBank/DDBJ whole genome shotgun (WGS) entry which is preliminary data.</text>
</comment>
<gene>
    <name evidence="1" type="ORF">LZ24_01129</name>
</gene>
<sequence>MMEEQKKMAAAMAAVMAFIRDGEAAALRRLGASPHRAAGKQPKNIWSTAGRMDQMQTAQWMQRKS</sequence>
<dbReference type="AlphaFoldDB" id="A0A562RYK8"/>
<dbReference type="OrthoDB" id="9921652at2"/>
<protein>
    <submittedName>
        <fullName evidence="1">Uncharacterized protein</fullName>
    </submittedName>
</protein>
<evidence type="ECO:0000313" key="2">
    <source>
        <dbReference type="Proteomes" id="UP000318307"/>
    </source>
</evidence>
<reference evidence="1 2" key="1">
    <citation type="submission" date="2019-07" db="EMBL/GenBank/DDBJ databases">
        <title>Genome sequencing of 100 strains of the haloalkaliphilic chemolithoautotrophic sulfur-oxidizing bacterium Thioalkalivibrio.</title>
        <authorList>
            <person name="Muyzer G."/>
        </authorList>
    </citation>
    <scope>NUCLEOTIDE SEQUENCE [LARGE SCALE GENOMIC DNA]</scope>
    <source>
        <strain evidence="1 2">ASO4-4</strain>
    </source>
</reference>
<proteinExistence type="predicted"/>
<dbReference type="RefSeq" id="WP_144683211.1">
    <property type="nucleotide sequence ID" value="NZ_VLLC01000006.1"/>
</dbReference>